<dbReference type="OrthoDB" id="2465009at2"/>
<evidence type="ECO:0000313" key="2">
    <source>
        <dbReference type="EMBL" id="TKI54268.1"/>
    </source>
</evidence>
<organism evidence="2 3">
    <name type="scientific">Brevibacillus antibioticus</name>
    <dbReference type="NCBI Taxonomy" id="2570228"/>
    <lineage>
        <taxon>Bacteria</taxon>
        <taxon>Bacillati</taxon>
        <taxon>Bacillota</taxon>
        <taxon>Bacilli</taxon>
        <taxon>Bacillales</taxon>
        <taxon>Paenibacillaceae</taxon>
        <taxon>Brevibacillus</taxon>
    </lineage>
</organism>
<name>A0A4U2Y1J9_9BACL</name>
<evidence type="ECO:0008006" key="4">
    <source>
        <dbReference type="Google" id="ProtNLM"/>
    </source>
</evidence>
<accession>A0A4U2Y1J9</accession>
<reference evidence="2 3" key="1">
    <citation type="submission" date="2019-04" db="EMBL/GenBank/DDBJ databases">
        <title>Whole genome sequencing of Brevibacillus sp. TGS2-1.</title>
        <authorList>
            <person name="Choi A."/>
        </authorList>
    </citation>
    <scope>NUCLEOTIDE SEQUENCE [LARGE SCALE GENOMIC DNA]</scope>
    <source>
        <strain evidence="2 3">TGS2-1</strain>
    </source>
</reference>
<feature type="signal peptide" evidence="1">
    <location>
        <begin position="1"/>
        <end position="22"/>
    </location>
</feature>
<protein>
    <recommendedName>
        <fullName evidence="4">DUF4367 domain-containing protein</fullName>
    </recommendedName>
</protein>
<dbReference type="Proteomes" id="UP000307841">
    <property type="component" value="Unassembled WGS sequence"/>
</dbReference>
<dbReference type="AlphaFoldDB" id="A0A4U2Y1J9"/>
<proteinExistence type="predicted"/>
<gene>
    <name evidence="2" type="ORF">E8L90_01720</name>
</gene>
<feature type="chain" id="PRO_5020859999" description="DUF4367 domain-containing protein" evidence="1">
    <location>
        <begin position="23"/>
        <end position="238"/>
    </location>
</feature>
<dbReference type="EMBL" id="SZNK01000001">
    <property type="protein sequence ID" value="TKI54268.1"/>
    <property type="molecule type" value="Genomic_DNA"/>
</dbReference>
<evidence type="ECO:0000313" key="3">
    <source>
        <dbReference type="Proteomes" id="UP000307841"/>
    </source>
</evidence>
<keyword evidence="1" id="KW-0732">Signal</keyword>
<keyword evidence="3" id="KW-1185">Reference proteome</keyword>
<dbReference type="RefSeq" id="WP_137027730.1">
    <property type="nucleotide sequence ID" value="NZ_SZNK01000001.1"/>
</dbReference>
<comment type="caution">
    <text evidence="2">The sequence shown here is derived from an EMBL/GenBank/DDBJ whole genome shotgun (WGS) entry which is preliminary data.</text>
</comment>
<sequence>MQKKVILLFVTVLIGFASVAVAIQDEEVEPFTWDRQYVDELKKVDVAVYVPTYIASSEFSRSLGSLFVSKLEVSKDHYLFEISRQRVHDGESKMLTFDVMTMSAGTLPSYRKQPFSTYEMFEIPEGATKFNGYDVKYSANKRAFIWKDNGWEYLVWAENTNNAINIMKRVMATIPKGSNPVHGAINGQMTAIDTNEGVRSDAGWSYNNGKTWYIITGRTTPEQLVKVLKSMVKLDTKK</sequence>
<evidence type="ECO:0000256" key="1">
    <source>
        <dbReference type="SAM" id="SignalP"/>
    </source>
</evidence>